<sequence length="288" mass="31474">MSTDPDTWDGLATAQANPNFHPAIELEARLARDAYHRLPEGHRWLLGDRGRFNMGLTALLLAAGGMLTAHGLSQVCKARDIGSPGRALKYVEHLLRYGLVSTEPAEGRWTTHRLILGPLLISHYRARFRAMLEGMLIFDPIAQAALDLIDTDEFLPLCITLAGANGDNSALARRVYAQGVGLFLERDCGMLMLLDLMLAQPADRSRLLERAPLSRYGLARDYGVSRAHINKLLADAAAADLLSLVDDGAAVVFSPHLSEVLELHNAAIFHGLRTGIAQYLASRPALRN</sequence>
<accession>A0A941D0B8</accession>
<name>A0A941D0B8_9CAUL</name>
<keyword evidence="3" id="KW-1185">Reference proteome</keyword>
<protein>
    <submittedName>
        <fullName evidence="1">Uncharacterized protein</fullName>
    </submittedName>
</protein>
<proteinExistence type="predicted"/>
<gene>
    <name evidence="1" type="ORF">JKL49_11120</name>
    <name evidence="2" type="ORF">JKL49_16300</name>
</gene>
<organism evidence="1 3">
    <name type="scientific">Phenylobacterium glaciei</name>
    <dbReference type="NCBI Taxonomy" id="2803784"/>
    <lineage>
        <taxon>Bacteria</taxon>
        <taxon>Pseudomonadati</taxon>
        <taxon>Pseudomonadota</taxon>
        <taxon>Alphaproteobacteria</taxon>
        <taxon>Caulobacterales</taxon>
        <taxon>Caulobacteraceae</taxon>
        <taxon>Phenylobacterium</taxon>
    </lineage>
</organism>
<dbReference type="EMBL" id="CP068570">
    <property type="protein sequence ID" value="QQZ48857.1"/>
    <property type="molecule type" value="Genomic_DNA"/>
</dbReference>
<dbReference type="EMBL" id="JAGSGD010000001">
    <property type="protein sequence ID" value="MBR7619940.1"/>
    <property type="molecule type" value="Genomic_DNA"/>
</dbReference>
<evidence type="ECO:0000313" key="3">
    <source>
        <dbReference type="Proteomes" id="UP000622580"/>
    </source>
</evidence>
<evidence type="ECO:0000313" key="1">
    <source>
        <dbReference type="EMBL" id="MBR7619940.1"/>
    </source>
</evidence>
<reference evidence="2" key="1">
    <citation type="submission" date="2021-01" db="EMBL/GenBank/DDBJ databases">
        <title>Genome sequence of Phenylobacterium sp. 20VBR1 isolated from a valley glaceir, Ny-Alesund, Svalbard.</title>
        <authorList>
            <person name="Thomas F.A."/>
            <person name="Krishnan K.P."/>
            <person name="Sinha R.K."/>
        </authorList>
    </citation>
    <scope>NUCLEOTIDE SEQUENCE</scope>
    <source>
        <strain evidence="2">20VBR1</strain>
    </source>
</reference>
<dbReference type="RefSeq" id="WP_215340535.1">
    <property type="nucleotide sequence ID" value="NZ_JAGSGD010000001.1"/>
</dbReference>
<dbReference type="Proteomes" id="UP000622580">
    <property type="component" value="Unassembled WGS sequence"/>
</dbReference>
<evidence type="ECO:0000313" key="2">
    <source>
        <dbReference type="EMBL" id="QQZ48857.1"/>
    </source>
</evidence>
<dbReference type="AlphaFoldDB" id="A0A941D0B8"/>
<reference evidence="1" key="2">
    <citation type="submission" date="2021-04" db="EMBL/GenBank/DDBJ databases">
        <title>Draft genome assembly of strain Phenylobacterium sp. 20VBR1 using MiniION and Illumina platforms.</title>
        <authorList>
            <person name="Thomas F.A."/>
            <person name="Krishnan K.P."/>
            <person name="Sinha R.K."/>
        </authorList>
    </citation>
    <scope>NUCLEOTIDE SEQUENCE</scope>
    <source>
        <strain evidence="1">20VBR1</strain>
    </source>
</reference>